<dbReference type="Gene3D" id="1.10.472.80">
    <property type="entry name" value="Ypt/Rab-GAP domain of gyp1p, domain 3"/>
    <property type="match status" value="1"/>
</dbReference>
<organism evidence="5 6">
    <name type="scientific">Limulus polyphemus</name>
    <name type="common">Atlantic horseshoe crab</name>
    <dbReference type="NCBI Taxonomy" id="6850"/>
    <lineage>
        <taxon>Eukaryota</taxon>
        <taxon>Metazoa</taxon>
        <taxon>Ecdysozoa</taxon>
        <taxon>Arthropoda</taxon>
        <taxon>Chelicerata</taxon>
        <taxon>Merostomata</taxon>
        <taxon>Xiphosura</taxon>
        <taxon>Limulidae</taxon>
        <taxon>Limulus</taxon>
    </lineage>
</organism>
<dbReference type="SMART" id="SM00164">
    <property type="entry name" value="TBC"/>
    <property type="match status" value="1"/>
</dbReference>
<dbReference type="PROSITE" id="PS00018">
    <property type="entry name" value="EF_HAND_1"/>
    <property type="match status" value="1"/>
</dbReference>
<dbReference type="InterPro" id="IPR002048">
    <property type="entry name" value="EF_hand_dom"/>
</dbReference>
<sequence>LETHPGYYVWLVEQSRGRCTVAAEEIERDLHRSLPEHPAFQSEVGINALRRVLTAYAWRNASIGYCQAMNIVASVLLLYASEEEAFWLLVALCERLLPDYYNTKVVGALIDQGVLEDLTKDHLPDLYQKLEPLGILSMISLSWFLTIFLSVMPFASAVSIVDCFFFDGAKVVFQVALAVLEANKDALMLCKDDGEAMTVLSKYLESVTNFDATLPHMMHSAPLCWKGQKNKQDVIDVNDVIYSSYAKYGFLTSSMIERLRLKHRLKVVQNLEDTTMKNVIRSVQSDPFISTCLSQKELQDLFSVVKEDQLTQQSWGRTSGVAQDKYDPTLPFFEHYRIDFEHFRLLFVTLTPWGGGQNPELLARKVFQLLDLNEDNMINFKELALGLGILCRAGLEYRLKLLYACHLLNKDVEVETEHPSVEDTEVAAEAAEYFNTLTPTGESAGSFMESPMSVSQLLGLVVGNKVNYSFGGELECFKCGSYNSPSLSSDTTTSSGGEASSVPRRDSLFGTRYEKTRTDSKNEGTSLPPINQEQFISMWKTLYNMFIGHPDEQTFYHSIAIVRTMLLQLGEIGRETGHPRNLSVDSQLENEGFSLESSPVESCSVLGDPLQSAVSPSSESPPVHKLQAEVDSGHFEDKTSNLSSHEVGWITKDVYGDSDKQQSGKKASFEMAEAVQEVSVPSCPDADVDDFSETVCDQDAESASLSSDNNFQWRITFDQLRAALHTQQPLVDFLEKKINLVAEIERFRNRHLERSVSLSSTPSTP</sequence>
<evidence type="ECO:0000313" key="5">
    <source>
        <dbReference type="Proteomes" id="UP000694941"/>
    </source>
</evidence>
<evidence type="ECO:0000313" key="6">
    <source>
        <dbReference type="RefSeq" id="XP_022235089.1"/>
    </source>
</evidence>
<accession>A0ABM1RUN4</accession>
<evidence type="ECO:0000259" key="3">
    <source>
        <dbReference type="PROSITE" id="PS50086"/>
    </source>
</evidence>
<dbReference type="InterPro" id="IPR011992">
    <property type="entry name" value="EF-hand-dom_pair"/>
</dbReference>
<keyword evidence="1" id="KW-0106">Calcium</keyword>
<dbReference type="SUPFAM" id="SSF47473">
    <property type="entry name" value="EF-hand"/>
    <property type="match status" value="1"/>
</dbReference>
<dbReference type="Proteomes" id="UP000694941">
    <property type="component" value="Unplaced"/>
</dbReference>
<dbReference type="SUPFAM" id="SSF47923">
    <property type="entry name" value="Ypt/Rab-GAP domain of gyp1p"/>
    <property type="match status" value="2"/>
</dbReference>
<protein>
    <submittedName>
        <fullName evidence="6">TBC1 domain family member 9-like</fullName>
    </submittedName>
</protein>
<dbReference type="InterPro" id="IPR000195">
    <property type="entry name" value="Rab-GAP-TBC_dom"/>
</dbReference>
<dbReference type="InterPro" id="IPR018247">
    <property type="entry name" value="EF_Hand_1_Ca_BS"/>
</dbReference>
<feature type="non-terminal residue" evidence="6">
    <location>
        <position position="1"/>
    </location>
</feature>
<dbReference type="PROSITE" id="PS50222">
    <property type="entry name" value="EF_HAND_2"/>
    <property type="match status" value="1"/>
</dbReference>
<evidence type="ECO:0000256" key="2">
    <source>
        <dbReference type="SAM" id="MobiDB-lite"/>
    </source>
</evidence>
<dbReference type="PANTHER" id="PTHR47666:SF1">
    <property type="entry name" value="PROTEIN VASCULAR ASSOCIATED DEATH 1, CHLOROPLASTIC"/>
    <property type="match status" value="1"/>
</dbReference>
<gene>
    <name evidence="6" type="primary">LOC106475205</name>
</gene>
<evidence type="ECO:0000259" key="4">
    <source>
        <dbReference type="PROSITE" id="PS50222"/>
    </source>
</evidence>
<feature type="domain" description="Rab-GAP TBC" evidence="3">
    <location>
        <begin position="1"/>
        <end position="168"/>
    </location>
</feature>
<dbReference type="GeneID" id="106475205"/>
<name>A0ABM1RUN4_LIMPO</name>
<dbReference type="RefSeq" id="XP_022235089.1">
    <property type="nucleotide sequence ID" value="XM_022379381.1"/>
</dbReference>
<feature type="region of interest" description="Disordered" evidence="2">
    <location>
        <begin position="488"/>
        <end position="529"/>
    </location>
</feature>
<feature type="compositionally biased region" description="Low complexity" evidence="2">
    <location>
        <begin position="609"/>
        <end position="621"/>
    </location>
</feature>
<feature type="compositionally biased region" description="Basic and acidic residues" evidence="2">
    <location>
        <begin position="503"/>
        <end position="522"/>
    </location>
</feature>
<feature type="region of interest" description="Disordered" evidence="2">
    <location>
        <begin position="606"/>
        <end position="625"/>
    </location>
</feature>
<evidence type="ECO:0000256" key="1">
    <source>
        <dbReference type="ARBA" id="ARBA00022837"/>
    </source>
</evidence>
<proteinExistence type="predicted"/>
<dbReference type="Gene3D" id="1.10.238.10">
    <property type="entry name" value="EF-hand"/>
    <property type="match status" value="1"/>
</dbReference>
<feature type="compositionally biased region" description="Low complexity" evidence="2">
    <location>
        <begin position="488"/>
        <end position="501"/>
    </location>
</feature>
<dbReference type="Pfam" id="PF00566">
    <property type="entry name" value="RabGAP-TBC"/>
    <property type="match status" value="1"/>
</dbReference>
<dbReference type="Gene3D" id="1.10.8.270">
    <property type="entry name" value="putative rabgap domain of human tbc1 domain family member 14 like domains"/>
    <property type="match status" value="1"/>
</dbReference>
<dbReference type="PROSITE" id="PS50086">
    <property type="entry name" value="TBC_RABGAP"/>
    <property type="match status" value="1"/>
</dbReference>
<keyword evidence="5" id="KW-1185">Reference proteome</keyword>
<dbReference type="PANTHER" id="PTHR47666">
    <property type="entry name" value="PROTEIN VASCULAR ASSOCIATED DEATH 1, CHLOROPLASTIC"/>
    <property type="match status" value="1"/>
</dbReference>
<dbReference type="InterPro" id="IPR035969">
    <property type="entry name" value="Rab-GAP_TBC_sf"/>
</dbReference>
<reference evidence="6" key="1">
    <citation type="submission" date="2025-08" db="UniProtKB">
        <authorList>
            <consortium name="RefSeq"/>
        </authorList>
    </citation>
    <scope>IDENTIFICATION</scope>
    <source>
        <tissue evidence="6">Muscle</tissue>
    </source>
</reference>
<feature type="domain" description="EF-hand" evidence="4">
    <location>
        <begin position="358"/>
        <end position="393"/>
    </location>
</feature>